<comment type="caution">
    <text evidence="1">The sequence shown here is derived from an EMBL/GenBank/DDBJ whole genome shotgun (WGS) entry which is preliminary data.</text>
</comment>
<name>A0ABQ5W9U0_9HYPH</name>
<evidence type="ECO:0000313" key="2">
    <source>
        <dbReference type="Proteomes" id="UP001156691"/>
    </source>
</evidence>
<dbReference type="EMBL" id="BSNS01000020">
    <property type="protein sequence ID" value="GLQ56643.1"/>
    <property type="molecule type" value="Genomic_DNA"/>
</dbReference>
<sequence length="64" mass="7398">MTVMGKINKQWHEAHKLARNATLDERIDWHVKHAANCACRPIPRSILDELERRGLLEPSALSLR</sequence>
<keyword evidence="2" id="KW-1185">Reference proteome</keyword>
<dbReference type="Proteomes" id="UP001156691">
    <property type="component" value="Unassembled WGS sequence"/>
</dbReference>
<protein>
    <submittedName>
        <fullName evidence="1">Uncharacterized protein</fullName>
    </submittedName>
</protein>
<proteinExistence type="predicted"/>
<accession>A0ABQ5W9U0</accession>
<evidence type="ECO:0000313" key="1">
    <source>
        <dbReference type="EMBL" id="GLQ56643.1"/>
    </source>
</evidence>
<reference evidence="2" key="1">
    <citation type="journal article" date="2019" name="Int. J. Syst. Evol. Microbiol.">
        <title>The Global Catalogue of Microorganisms (GCM) 10K type strain sequencing project: providing services to taxonomists for standard genome sequencing and annotation.</title>
        <authorList>
            <consortium name="The Broad Institute Genomics Platform"/>
            <consortium name="The Broad Institute Genome Sequencing Center for Infectious Disease"/>
            <person name="Wu L."/>
            <person name="Ma J."/>
        </authorList>
    </citation>
    <scope>NUCLEOTIDE SEQUENCE [LARGE SCALE GENOMIC DNA]</scope>
    <source>
        <strain evidence="2">NBRC 112416</strain>
    </source>
</reference>
<organism evidence="1 2">
    <name type="scientific">Devosia nitrariae</name>
    <dbReference type="NCBI Taxonomy" id="2071872"/>
    <lineage>
        <taxon>Bacteria</taxon>
        <taxon>Pseudomonadati</taxon>
        <taxon>Pseudomonadota</taxon>
        <taxon>Alphaproteobacteria</taxon>
        <taxon>Hyphomicrobiales</taxon>
        <taxon>Devosiaceae</taxon>
        <taxon>Devosia</taxon>
    </lineage>
</organism>
<gene>
    <name evidence="1" type="ORF">GCM10010862_39020</name>
</gene>